<name>A0A7S3DL99_9EUKA</name>
<keyword evidence="2" id="KW-0472">Membrane</keyword>
<keyword evidence="2" id="KW-0812">Transmembrane</keyword>
<evidence type="ECO:0000256" key="1">
    <source>
        <dbReference type="SAM" id="MobiDB-lite"/>
    </source>
</evidence>
<dbReference type="EMBL" id="HBIB01036658">
    <property type="protein sequence ID" value="CAE0261537.1"/>
    <property type="molecule type" value="Transcribed_RNA"/>
</dbReference>
<accession>A0A7S3DL99</accession>
<evidence type="ECO:0000256" key="2">
    <source>
        <dbReference type="SAM" id="Phobius"/>
    </source>
</evidence>
<feature type="compositionally biased region" description="Acidic residues" evidence="1">
    <location>
        <begin position="58"/>
        <end position="69"/>
    </location>
</feature>
<gene>
    <name evidence="3" type="ORF">PBIL07802_LOCUS23830</name>
</gene>
<keyword evidence="2" id="KW-1133">Transmembrane helix</keyword>
<reference evidence="3" key="1">
    <citation type="submission" date="2021-01" db="EMBL/GenBank/DDBJ databases">
        <authorList>
            <person name="Corre E."/>
            <person name="Pelletier E."/>
            <person name="Niang G."/>
            <person name="Scheremetjew M."/>
            <person name="Finn R."/>
            <person name="Kale V."/>
            <person name="Holt S."/>
            <person name="Cochrane G."/>
            <person name="Meng A."/>
            <person name="Brown T."/>
            <person name="Cohen L."/>
        </authorList>
    </citation>
    <scope>NUCLEOTIDE SEQUENCE</scope>
    <source>
        <strain evidence="3">NIES-2562</strain>
    </source>
</reference>
<feature type="region of interest" description="Disordered" evidence="1">
    <location>
        <begin position="36"/>
        <end position="69"/>
    </location>
</feature>
<feature type="transmembrane region" description="Helical" evidence="2">
    <location>
        <begin position="12"/>
        <end position="31"/>
    </location>
</feature>
<feature type="compositionally biased region" description="Basic and acidic residues" evidence="1">
    <location>
        <begin position="36"/>
        <end position="57"/>
    </location>
</feature>
<organism evidence="3">
    <name type="scientific">Palpitomonas bilix</name>
    <dbReference type="NCBI Taxonomy" id="652834"/>
    <lineage>
        <taxon>Eukaryota</taxon>
        <taxon>Eukaryota incertae sedis</taxon>
    </lineage>
</organism>
<protein>
    <submittedName>
        <fullName evidence="3">Uncharacterized protein</fullName>
    </submittedName>
</protein>
<sequence>MYVGFADDSNVSATDVISVVIAVVMIIYSAFRMGRRRGEEPEAVAGDRGDIELQKDEKEDDEEDVDDEKEGLTYNPTFFHLVLATVCYQLQHFPHCVCHCCTFC</sequence>
<proteinExistence type="predicted"/>
<evidence type="ECO:0000313" key="3">
    <source>
        <dbReference type="EMBL" id="CAE0261537.1"/>
    </source>
</evidence>
<dbReference type="AlphaFoldDB" id="A0A7S3DL99"/>